<evidence type="ECO:0000259" key="1">
    <source>
        <dbReference type="Pfam" id="PF12937"/>
    </source>
</evidence>
<protein>
    <submittedName>
        <fullName evidence="2">Protein asteroid homolog 1 [Pongo abelii]</fullName>
    </submittedName>
</protein>
<sequence>MADLSHTTPATVRQWQEAGLALAKSLATYLDVCSSLWIRSGQEGVKPQPLAICIDNTLQSLHTTLENQLSRSRAVLVYTKNMIFSPILRLPQEIISKIFVEVVYSSSKAIRDGPEWMGTTLATMFSNLHSLQRVCRSWRYVILDQGLLWSVVPICLDSSKSMKCTKSLALGIERARGNLHFAAIFNTESNPGFLSPLNWNISRFYSVNIQTKGDNSTALMTAALEKFLVPAHSTTLRELSLCDMISSDCDTVPSADEQALNSSHSQSWHSFLELLKQLSVFRAHLTNFPWSQLVFSSQLLELRLSRMAIGYDSTLAAFLMNLAAAPCLQVLQIISVSTFPDIIATTSSNTQMVTLPALRTLNVQNLFFNTLKVVLRTIAPGSHRLILCPSYNAMYIDLPELNTDVVSIEELSMLLKSVPIDTLLVDDQMQDDVPSPDLHVLLRSMPGLKTLHVYHWDLGAGEWPDMKRPRSASSESSGSEFPKLENLHLSSVHIHDEEGLKEVVTSHSIQRMTLGGDNCRRIGPRTFSPPDYFKVDEEIVCWLRSNVPDFRLTDPHMDPPEFESMMWRLW</sequence>
<dbReference type="Proteomes" id="UP000044841">
    <property type="component" value="Unassembled WGS sequence"/>
</dbReference>
<dbReference type="InterPro" id="IPR001810">
    <property type="entry name" value="F-box_dom"/>
</dbReference>
<name>A0A0K6GC93_9AGAM</name>
<gene>
    <name evidence="2" type="ORF">RSOLAG22IIIB_06161</name>
</gene>
<proteinExistence type="predicted"/>
<accession>A0A0K6GC93</accession>
<feature type="domain" description="F-box" evidence="1">
    <location>
        <begin position="87"/>
        <end position="150"/>
    </location>
</feature>
<evidence type="ECO:0000313" key="3">
    <source>
        <dbReference type="Proteomes" id="UP000044841"/>
    </source>
</evidence>
<dbReference type="EMBL" id="CYGV01001645">
    <property type="protein sequence ID" value="CUA76232.1"/>
    <property type="molecule type" value="Genomic_DNA"/>
</dbReference>
<evidence type="ECO:0000313" key="2">
    <source>
        <dbReference type="EMBL" id="CUA76232.1"/>
    </source>
</evidence>
<organism evidence="2 3">
    <name type="scientific">Rhizoctonia solani</name>
    <dbReference type="NCBI Taxonomy" id="456999"/>
    <lineage>
        <taxon>Eukaryota</taxon>
        <taxon>Fungi</taxon>
        <taxon>Dikarya</taxon>
        <taxon>Basidiomycota</taxon>
        <taxon>Agaricomycotina</taxon>
        <taxon>Agaricomycetes</taxon>
        <taxon>Cantharellales</taxon>
        <taxon>Ceratobasidiaceae</taxon>
        <taxon>Rhizoctonia</taxon>
    </lineage>
</organism>
<dbReference type="AlphaFoldDB" id="A0A0K6GC93"/>
<keyword evidence="3" id="KW-1185">Reference proteome</keyword>
<reference evidence="2 3" key="1">
    <citation type="submission" date="2015-07" db="EMBL/GenBank/DDBJ databases">
        <authorList>
            <person name="Noorani M."/>
        </authorList>
    </citation>
    <scope>NUCLEOTIDE SEQUENCE [LARGE SCALE GENOMIC DNA]</scope>
    <source>
        <strain evidence="2">BBA 69670</strain>
    </source>
</reference>
<dbReference type="Pfam" id="PF12937">
    <property type="entry name" value="F-box-like"/>
    <property type="match status" value="1"/>
</dbReference>
<dbReference type="SUPFAM" id="SSF52047">
    <property type="entry name" value="RNI-like"/>
    <property type="match status" value="1"/>
</dbReference>